<dbReference type="RefSeq" id="XP_013252597.1">
    <property type="nucleotide sequence ID" value="XM_013397143.1"/>
</dbReference>
<dbReference type="PANTHER" id="PTHR15601">
    <property type="entry name" value="STRESS ASSOCIATED ENDOPLASMIC RETICULUM PROTEIN SERP1/RAMP4"/>
    <property type="match status" value="1"/>
</dbReference>
<dbReference type="EMBL" id="HG670500">
    <property type="protein sequence ID" value="CDI76955.1"/>
    <property type="molecule type" value="Genomic_DNA"/>
</dbReference>
<evidence type="ECO:0000313" key="9">
    <source>
        <dbReference type="Proteomes" id="UP000018050"/>
    </source>
</evidence>
<feature type="transmembrane region" description="Helical" evidence="7">
    <location>
        <begin position="38"/>
        <end position="59"/>
    </location>
</feature>
<dbReference type="PANTHER" id="PTHR15601:SF0">
    <property type="entry name" value="GEO09675P1"/>
    <property type="match status" value="1"/>
</dbReference>
<dbReference type="Proteomes" id="UP000018050">
    <property type="component" value="Unassembled WGS sequence"/>
</dbReference>
<keyword evidence="3 7" id="KW-0812">Transmembrane</keyword>
<proteinExistence type="inferred from homology"/>
<dbReference type="GO" id="GO:0030968">
    <property type="term" value="P:endoplasmic reticulum unfolded protein response"/>
    <property type="evidence" value="ECO:0007669"/>
    <property type="project" value="TreeGrafter"/>
</dbReference>
<dbReference type="Pfam" id="PF06624">
    <property type="entry name" value="RAMP4"/>
    <property type="match status" value="1"/>
</dbReference>
<evidence type="ECO:0000256" key="7">
    <source>
        <dbReference type="SAM" id="Phobius"/>
    </source>
</evidence>
<evidence type="ECO:0000313" key="8">
    <source>
        <dbReference type="EMBL" id="CDI76955.1"/>
    </source>
</evidence>
<comment type="similarity">
    <text evidence="2">Belongs to the RAMP4 family.</text>
</comment>
<accession>U6G9Z1</accession>
<evidence type="ECO:0000256" key="1">
    <source>
        <dbReference type="ARBA" id="ARBA00004389"/>
    </source>
</evidence>
<evidence type="ECO:0000256" key="3">
    <source>
        <dbReference type="ARBA" id="ARBA00022692"/>
    </source>
</evidence>
<evidence type="ECO:0000256" key="4">
    <source>
        <dbReference type="ARBA" id="ARBA00022824"/>
    </source>
</evidence>
<dbReference type="GO" id="GO:0005789">
    <property type="term" value="C:endoplasmic reticulum membrane"/>
    <property type="evidence" value="ECO:0007669"/>
    <property type="project" value="UniProtKB-SubCell"/>
</dbReference>
<evidence type="ECO:0000256" key="2">
    <source>
        <dbReference type="ARBA" id="ARBA00005500"/>
    </source>
</evidence>
<evidence type="ECO:0000256" key="6">
    <source>
        <dbReference type="ARBA" id="ARBA00023136"/>
    </source>
</evidence>
<gene>
    <name evidence="8" type="ORF">EAH_00020620</name>
</gene>
<reference evidence="8" key="2">
    <citation type="submission" date="2013-10" db="EMBL/GenBank/DDBJ databases">
        <authorList>
            <person name="Aslett M."/>
        </authorList>
    </citation>
    <scope>NUCLEOTIDE SEQUENCE [LARGE SCALE GENOMIC DNA]</scope>
    <source>
        <strain evidence="8">Houghton</strain>
    </source>
</reference>
<comment type="subcellular location">
    <subcellularLocation>
        <location evidence="1">Endoplasmic reticulum membrane</location>
        <topology evidence="1">Single-pass membrane protein</topology>
    </subcellularLocation>
</comment>
<protein>
    <submittedName>
        <fullName evidence="8">Ribosome associated membrane domain-containing protein, putative</fullName>
    </submittedName>
</protein>
<evidence type="ECO:0000256" key="5">
    <source>
        <dbReference type="ARBA" id="ARBA00022989"/>
    </source>
</evidence>
<keyword evidence="4" id="KW-0256">Endoplasmic reticulum</keyword>
<keyword evidence="5 7" id="KW-1133">Transmembrane helix</keyword>
<dbReference type="AlphaFoldDB" id="U6G9Z1"/>
<keyword evidence="9" id="KW-1185">Reference proteome</keyword>
<reference evidence="8" key="1">
    <citation type="submission" date="2013-10" db="EMBL/GenBank/DDBJ databases">
        <title>Genomic analysis of the causative agents of coccidiosis in chickens.</title>
        <authorList>
            <person name="Reid A.J."/>
            <person name="Blake D."/>
            <person name="Billington K."/>
            <person name="Browne H."/>
            <person name="Dunn M."/>
            <person name="Hung S."/>
            <person name="Kawahara F."/>
            <person name="Miranda-Saavedra D."/>
            <person name="Mourier T."/>
            <person name="Nagra H."/>
            <person name="Otto T.D."/>
            <person name="Rawlings N."/>
            <person name="Sanchez A."/>
            <person name="Sanders M."/>
            <person name="Subramaniam C."/>
            <person name="Tay Y."/>
            <person name="Dear P."/>
            <person name="Doerig C."/>
            <person name="Gruber A."/>
            <person name="Parkinson J."/>
            <person name="Shirley M."/>
            <person name="Wan K.L."/>
            <person name="Berriman M."/>
            <person name="Tomley F."/>
            <person name="Pain A."/>
        </authorList>
    </citation>
    <scope>NUCLEOTIDE SEQUENCE [LARGE SCALE GENOMIC DNA]</scope>
    <source>
        <strain evidence="8">Houghton</strain>
    </source>
</reference>
<name>U6G9Z1_EIMAC</name>
<sequence>MAGTNRKYSKKIEAFDRSITKRGQVSESKQRKGKGYPVGPIVLAVFLFVVVGALCKIVAQGGITHDWSSTPSDCVPSVPGGCTDSTKKQYMNVSETMSQTDMECMAIMKLVAAVNMETQRGAATKEDDVIDEYFSAAVSV</sequence>
<keyword evidence="6 7" id="KW-0472">Membrane</keyword>
<organism evidence="8 9">
    <name type="scientific">Eimeria acervulina</name>
    <name type="common">Coccidian parasite</name>
    <dbReference type="NCBI Taxonomy" id="5801"/>
    <lineage>
        <taxon>Eukaryota</taxon>
        <taxon>Sar</taxon>
        <taxon>Alveolata</taxon>
        <taxon>Apicomplexa</taxon>
        <taxon>Conoidasida</taxon>
        <taxon>Coccidia</taxon>
        <taxon>Eucoccidiorida</taxon>
        <taxon>Eimeriorina</taxon>
        <taxon>Eimeriidae</taxon>
        <taxon>Eimeria</taxon>
    </lineage>
</organism>
<dbReference type="OrthoDB" id="16679at2759"/>
<dbReference type="VEuPathDB" id="ToxoDB:EAH_00020620"/>
<dbReference type="GeneID" id="25270132"/>
<dbReference type="InterPro" id="IPR010580">
    <property type="entry name" value="ER_stress-assoc"/>
</dbReference>